<comment type="caution">
    <text evidence="4">The sequence shown here is derived from an EMBL/GenBank/DDBJ whole genome shotgun (WGS) entry which is preliminary data.</text>
</comment>
<dbReference type="PANTHER" id="PTHR11089">
    <property type="entry name" value="GTP-BINDING PROTEIN-RELATED"/>
    <property type="match status" value="1"/>
</dbReference>
<proteinExistence type="predicted"/>
<dbReference type="GO" id="GO:0005730">
    <property type="term" value="C:nucleolus"/>
    <property type="evidence" value="ECO:0007669"/>
    <property type="project" value="TreeGrafter"/>
</dbReference>
<dbReference type="Proteomes" id="UP001369815">
    <property type="component" value="Unassembled WGS sequence"/>
</dbReference>
<dbReference type="PANTHER" id="PTHR11089:SF9">
    <property type="entry name" value="NUCLEOLAR GTP-BINDING PROTEIN 2"/>
    <property type="match status" value="1"/>
</dbReference>
<dbReference type="InterPro" id="IPR027417">
    <property type="entry name" value="P-loop_NTPase"/>
</dbReference>
<dbReference type="AlphaFoldDB" id="A0AAX6MB04"/>
<keyword evidence="2" id="KW-0342">GTP-binding</keyword>
<dbReference type="Gene3D" id="3.40.50.300">
    <property type="entry name" value="P-loop containing nucleotide triphosphate hydrolases"/>
    <property type="match status" value="1"/>
</dbReference>
<gene>
    <name evidence="4" type="primary">NOG2</name>
    <name evidence="4" type="ORF">Daesc_009727</name>
</gene>
<feature type="compositionally biased region" description="Polar residues" evidence="3">
    <location>
        <begin position="165"/>
        <end position="178"/>
    </location>
</feature>
<sequence>MWVAQVAPIPGETKVWQYVTLMKRIYLIDCPGVVPPNQNDTPQDILLRGVVRVEMVENPEQYIPALMAKVKQHHMERTYEVKGWNDHIHFLELLARKAGRLLKAGEPDVDGVAKMVITDFMRGKIPWFTPAPIVEGDEGKGLEGRQGRLGEMPKKRKRDDLESVPDTTVAASATSVGEQESASEDEEAFEGFSSDDESSDDEAVDVREDEEDDMIPLDDLSDIDDSDDSDGSEDDG</sequence>
<evidence type="ECO:0000256" key="1">
    <source>
        <dbReference type="ARBA" id="ARBA00022741"/>
    </source>
</evidence>
<evidence type="ECO:0000256" key="3">
    <source>
        <dbReference type="SAM" id="MobiDB-lite"/>
    </source>
</evidence>
<name>A0AAX6MB04_9PEZI</name>
<dbReference type="GO" id="GO:0005525">
    <property type="term" value="F:GTP binding"/>
    <property type="evidence" value="ECO:0007669"/>
    <property type="project" value="UniProtKB-KW"/>
</dbReference>
<keyword evidence="1" id="KW-0547">Nucleotide-binding</keyword>
<reference evidence="4 5" key="1">
    <citation type="journal article" date="2024" name="Front Chem Biol">
        <title>Unveiling the potential of Daldinia eschscholtzii MFLUCC 19-0629 through bioactivity and bioinformatics studies for enhanced sustainable agriculture production.</title>
        <authorList>
            <person name="Brooks S."/>
            <person name="Weaver J.A."/>
            <person name="Klomchit A."/>
            <person name="Alharthi S.A."/>
            <person name="Onlamun T."/>
            <person name="Nurani R."/>
            <person name="Vong T.K."/>
            <person name="Alberti F."/>
            <person name="Greco C."/>
        </authorList>
    </citation>
    <scope>NUCLEOTIDE SEQUENCE [LARGE SCALE GENOMIC DNA]</scope>
    <source>
        <strain evidence="4">MFLUCC 19-0629</strain>
    </source>
</reference>
<dbReference type="Gene3D" id="1.10.1580.10">
    <property type="match status" value="1"/>
</dbReference>
<feature type="compositionally biased region" description="Acidic residues" evidence="3">
    <location>
        <begin position="181"/>
        <end position="236"/>
    </location>
</feature>
<evidence type="ECO:0000313" key="4">
    <source>
        <dbReference type="EMBL" id="KAK6949644.1"/>
    </source>
</evidence>
<accession>A0AAX6MB04</accession>
<dbReference type="FunFam" id="1.10.1580.10:FF:000005">
    <property type="entry name" value="Nucleolar GTP-binding protein 2"/>
    <property type="match status" value="1"/>
</dbReference>
<dbReference type="InterPro" id="IPR050755">
    <property type="entry name" value="TRAFAC_YlqF/YawG_RiboMat"/>
</dbReference>
<dbReference type="EMBL" id="JBANMG010000009">
    <property type="protein sequence ID" value="KAK6949644.1"/>
    <property type="molecule type" value="Genomic_DNA"/>
</dbReference>
<protein>
    <submittedName>
        <fullName evidence="4">GTPase required for pre-60S ribosomal subunit nuclear export and maturation</fullName>
    </submittedName>
</protein>
<organism evidence="4 5">
    <name type="scientific">Daldinia eschscholtzii</name>
    <dbReference type="NCBI Taxonomy" id="292717"/>
    <lineage>
        <taxon>Eukaryota</taxon>
        <taxon>Fungi</taxon>
        <taxon>Dikarya</taxon>
        <taxon>Ascomycota</taxon>
        <taxon>Pezizomycotina</taxon>
        <taxon>Sordariomycetes</taxon>
        <taxon>Xylariomycetidae</taxon>
        <taxon>Xylariales</taxon>
        <taxon>Hypoxylaceae</taxon>
        <taxon>Daldinia</taxon>
    </lineage>
</organism>
<feature type="compositionally biased region" description="Basic and acidic residues" evidence="3">
    <location>
        <begin position="137"/>
        <end position="161"/>
    </location>
</feature>
<keyword evidence="5" id="KW-1185">Reference proteome</keyword>
<dbReference type="SUPFAM" id="SSF52540">
    <property type="entry name" value="P-loop containing nucleoside triphosphate hydrolases"/>
    <property type="match status" value="1"/>
</dbReference>
<evidence type="ECO:0000256" key="2">
    <source>
        <dbReference type="ARBA" id="ARBA00023134"/>
    </source>
</evidence>
<dbReference type="InterPro" id="IPR023179">
    <property type="entry name" value="GTP-bd_ortho_bundle_sf"/>
</dbReference>
<evidence type="ECO:0000313" key="5">
    <source>
        <dbReference type="Proteomes" id="UP001369815"/>
    </source>
</evidence>
<feature type="region of interest" description="Disordered" evidence="3">
    <location>
        <begin position="131"/>
        <end position="236"/>
    </location>
</feature>